<organism evidence="10 11">
    <name type="scientific">Psophocarpus tetragonolobus</name>
    <name type="common">Winged bean</name>
    <name type="synonym">Dolichos tetragonolobus</name>
    <dbReference type="NCBI Taxonomy" id="3891"/>
    <lineage>
        <taxon>Eukaryota</taxon>
        <taxon>Viridiplantae</taxon>
        <taxon>Streptophyta</taxon>
        <taxon>Embryophyta</taxon>
        <taxon>Tracheophyta</taxon>
        <taxon>Spermatophyta</taxon>
        <taxon>Magnoliopsida</taxon>
        <taxon>eudicotyledons</taxon>
        <taxon>Gunneridae</taxon>
        <taxon>Pentapetalae</taxon>
        <taxon>rosids</taxon>
        <taxon>fabids</taxon>
        <taxon>Fabales</taxon>
        <taxon>Fabaceae</taxon>
        <taxon>Papilionoideae</taxon>
        <taxon>50 kb inversion clade</taxon>
        <taxon>NPAAA clade</taxon>
        <taxon>indigoferoid/millettioid clade</taxon>
        <taxon>Phaseoleae</taxon>
        <taxon>Psophocarpus</taxon>
    </lineage>
</organism>
<gene>
    <name evidence="10" type="ORF">VNO78_10256</name>
</gene>
<feature type="transmembrane region" description="Helical" evidence="9">
    <location>
        <begin position="42"/>
        <end position="62"/>
    </location>
</feature>
<dbReference type="GO" id="GO:0051260">
    <property type="term" value="P:protein homooligomerization"/>
    <property type="evidence" value="ECO:0007669"/>
    <property type="project" value="UniProtKB-ARBA"/>
</dbReference>
<evidence type="ECO:0000256" key="1">
    <source>
        <dbReference type="ARBA" id="ARBA00004127"/>
    </source>
</evidence>
<feature type="transmembrane region" description="Helical" evidence="9">
    <location>
        <begin position="162"/>
        <end position="183"/>
    </location>
</feature>
<keyword evidence="4 9" id="KW-0762">Sugar transport</keyword>
<dbReference type="GO" id="GO:0012505">
    <property type="term" value="C:endomembrane system"/>
    <property type="evidence" value="ECO:0007669"/>
    <property type="project" value="UniProtKB-SubCell"/>
</dbReference>
<name>A0AAN9SM09_PSOTE</name>
<dbReference type="GO" id="GO:0051119">
    <property type="term" value="F:sugar transmembrane transporter activity"/>
    <property type="evidence" value="ECO:0007669"/>
    <property type="project" value="InterPro"/>
</dbReference>
<evidence type="ECO:0000313" key="10">
    <source>
        <dbReference type="EMBL" id="KAK7399081.1"/>
    </source>
</evidence>
<feature type="transmembrane region" description="Helical" evidence="9">
    <location>
        <begin position="6"/>
        <end position="30"/>
    </location>
</feature>
<dbReference type="InterPro" id="IPR004316">
    <property type="entry name" value="SWEET_rpt"/>
</dbReference>
<dbReference type="PANTHER" id="PTHR10791:SF130">
    <property type="entry name" value="BIDIRECTIONAL SUGAR TRANSPORTER SWEET6-RELATED"/>
    <property type="match status" value="1"/>
</dbReference>
<dbReference type="Gene3D" id="1.20.1280.290">
    <property type="match status" value="2"/>
</dbReference>
<sequence>MSAARTVVGIIGNIISAALFLSPLPTFIEICKKKSVQQFSPAPYLAALANCMVWTLYGLPMVHPHSTLVVTINGSGCVIQLIFVTLFLIYSNGKKRLKVVMWLLLEFVFVSVLTFITLTKVHTVKKRSSIVGITCILFNIMMYASPLTIIKLVIMTKSIEYMPFYISVASFGNGVAWTAYALLPFDLFITIPNGLGTLFAVAQLILYATYYKSTQRQITARNAKVIVDGEVNLSQVVVSINDQESKPNN</sequence>
<keyword evidence="8 9" id="KW-0472">Membrane</keyword>
<accession>A0AAN9SM09</accession>
<evidence type="ECO:0000256" key="8">
    <source>
        <dbReference type="ARBA" id="ARBA00023136"/>
    </source>
</evidence>
<evidence type="ECO:0000256" key="5">
    <source>
        <dbReference type="ARBA" id="ARBA00022692"/>
    </source>
</evidence>
<evidence type="ECO:0000256" key="4">
    <source>
        <dbReference type="ARBA" id="ARBA00022597"/>
    </source>
</evidence>
<dbReference type="EMBL" id="JAYMYS010000003">
    <property type="protein sequence ID" value="KAK7399081.1"/>
    <property type="molecule type" value="Genomic_DNA"/>
</dbReference>
<feature type="transmembrane region" description="Helical" evidence="9">
    <location>
        <begin position="130"/>
        <end position="150"/>
    </location>
</feature>
<evidence type="ECO:0000256" key="2">
    <source>
        <dbReference type="ARBA" id="ARBA00007809"/>
    </source>
</evidence>
<dbReference type="Pfam" id="PF03083">
    <property type="entry name" value="MtN3_slv"/>
    <property type="match status" value="2"/>
</dbReference>
<protein>
    <recommendedName>
        <fullName evidence="9">Bidirectional sugar transporter SWEET</fullName>
    </recommendedName>
</protein>
<evidence type="ECO:0000256" key="6">
    <source>
        <dbReference type="ARBA" id="ARBA00022737"/>
    </source>
</evidence>
<evidence type="ECO:0000256" key="7">
    <source>
        <dbReference type="ARBA" id="ARBA00022989"/>
    </source>
</evidence>
<feature type="transmembrane region" description="Helical" evidence="9">
    <location>
        <begin position="189"/>
        <end position="211"/>
    </location>
</feature>
<dbReference type="Proteomes" id="UP001386955">
    <property type="component" value="Unassembled WGS sequence"/>
</dbReference>
<keyword evidence="5 9" id="KW-0812">Transmembrane</keyword>
<comment type="similarity">
    <text evidence="2 9">Belongs to the SWEET sugar transporter family.</text>
</comment>
<feature type="transmembrane region" description="Helical" evidence="9">
    <location>
        <begin position="99"/>
        <end position="118"/>
    </location>
</feature>
<dbReference type="AlphaFoldDB" id="A0AAN9SM09"/>
<evidence type="ECO:0000256" key="9">
    <source>
        <dbReference type="RuleBase" id="RU910715"/>
    </source>
</evidence>
<comment type="caution">
    <text evidence="10">The sequence shown here is derived from an EMBL/GenBank/DDBJ whole genome shotgun (WGS) entry which is preliminary data.</text>
</comment>
<comment type="subcellular location">
    <subcellularLocation>
        <location evidence="9">Cell membrane</location>
        <topology evidence="9">Multi-pass membrane protein</topology>
    </subcellularLocation>
    <subcellularLocation>
        <location evidence="1">Endomembrane system</location>
        <topology evidence="1">Multi-pass membrane protein</topology>
    </subcellularLocation>
</comment>
<keyword evidence="11" id="KW-1185">Reference proteome</keyword>
<dbReference type="InterPro" id="IPR047664">
    <property type="entry name" value="SWEET"/>
</dbReference>
<dbReference type="PANTHER" id="PTHR10791">
    <property type="entry name" value="RAG1-ACTIVATING PROTEIN 1"/>
    <property type="match status" value="1"/>
</dbReference>
<keyword evidence="6" id="KW-0677">Repeat</keyword>
<keyword evidence="7 9" id="KW-1133">Transmembrane helix</keyword>
<reference evidence="10 11" key="1">
    <citation type="submission" date="2024-01" db="EMBL/GenBank/DDBJ databases">
        <title>The genomes of 5 underutilized Papilionoideae crops provide insights into root nodulation and disease resistanc.</title>
        <authorList>
            <person name="Jiang F."/>
        </authorList>
    </citation>
    <scope>NUCLEOTIDE SEQUENCE [LARGE SCALE GENOMIC DNA]</scope>
    <source>
        <strain evidence="10">DUOXIRENSHENG_FW03</strain>
        <tissue evidence="10">Leaves</tissue>
    </source>
</reference>
<feature type="transmembrane region" description="Helical" evidence="9">
    <location>
        <begin position="68"/>
        <end position="90"/>
    </location>
</feature>
<evidence type="ECO:0000313" key="11">
    <source>
        <dbReference type="Proteomes" id="UP001386955"/>
    </source>
</evidence>
<evidence type="ECO:0000256" key="3">
    <source>
        <dbReference type="ARBA" id="ARBA00022448"/>
    </source>
</evidence>
<keyword evidence="3 9" id="KW-0813">Transport</keyword>
<dbReference type="FunFam" id="1.20.1280.290:FF:000001">
    <property type="entry name" value="Bidirectional sugar transporter SWEET"/>
    <property type="match status" value="1"/>
</dbReference>
<comment type="function">
    <text evidence="9">Mediates both low-affinity uptake and efflux of sugar across the membrane.</text>
</comment>
<dbReference type="GO" id="GO:0005886">
    <property type="term" value="C:plasma membrane"/>
    <property type="evidence" value="ECO:0007669"/>
    <property type="project" value="UniProtKB-SubCell"/>
</dbReference>
<proteinExistence type="inferred from homology"/>
<dbReference type="FunFam" id="1.20.1280.290:FF:000002">
    <property type="entry name" value="Bidirectional sugar transporter SWEET"/>
    <property type="match status" value="1"/>
</dbReference>